<dbReference type="PATRIC" id="fig|36861.3.peg.1888"/>
<feature type="domain" description="Tyrosine-protein kinase G-rich" evidence="9">
    <location>
        <begin position="345"/>
        <end position="418"/>
    </location>
</feature>
<gene>
    <name evidence="10" type="ORF">ABW22_11070</name>
</gene>
<evidence type="ECO:0000256" key="2">
    <source>
        <dbReference type="ARBA" id="ARBA00022475"/>
    </source>
</evidence>
<feature type="coiled-coil region" evidence="6">
    <location>
        <begin position="254"/>
        <end position="302"/>
    </location>
</feature>
<dbReference type="EMBL" id="LDUG01000029">
    <property type="protein sequence ID" value="KVW94972.1"/>
    <property type="molecule type" value="Genomic_DNA"/>
</dbReference>
<keyword evidence="11" id="KW-1185">Reference proteome</keyword>
<dbReference type="RefSeq" id="WP_059756338.1">
    <property type="nucleotide sequence ID" value="NZ_LDUG01000029.1"/>
</dbReference>
<dbReference type="InterPro" id="IPR003856">
    <property type="entry name" value="LPS_length_determ_N"/>
</dbReference>
<dbReference type="InterPro" id="IPR017468">
    <property type="entry name" value="Chain_len_reg_EpsF"/>
</dbReference>
<dbReference type="PANTHER" id="PTHR32309">
    <property type="entry name" value="TYROSINE-PROTEIN KINASE"/>
    <property type="match status" value="1"/>
</dbReference>
<name>A0A106BM31_THIDE</name>
<feature type="transmembrane region" description="Helical" evidence="7">
    <location>
        <begin position="396"/>
        <end position="415"/>
    </location>
</feature>
<evidence type="ECO:0000256" key="3">
    <source>
        <dbReference type="ARBA" id="ARBA00022692"/>
    </source>
</evidence>
<evidence type="ECO:0000256" key="7">
    <source>
        <dbReference type="SAM" id="Phobius"/>
    </source>
</evidence>
<keyword evidence="3 7" id="KW-0812">Transmembrane</keyword>
<comment type="caution">
    <text evidence="10">The sequence shown here is derived from an EMBL/GenBank/DDBJ whole genome shotgun (WGS) entry which is preliminary data.</text>
</comment>
<dbReference type="GO" id="GO:0005886">
    <property type="term" value="C:plasma membrane"/>
    <property type="evidence" value="ECO:0007669"/>
    <property type="project" value="UniProtKB-SubCell"/>
</dbReference>
<feature type="domain" description="Polysaccharide chain length determinant N-terminal" evidence="8">
    <location>
        <begin position="2"/>
        <end position="88"/>
    </location>
</feature>
<evidence type="ECO:0000259" key="8">
    <source>
        <dbReference type="Pfam" id="PF02706"/>
    </source>
</evidence>
<dbReference type="Pfam" id="PF13807">
    <property type="entry name" value="GNVR"/>
    <property type="match status" value="1"/>
</dbReference>
<dbReference type="GO" id="GO:0004713">
    <property type="term" value="F:protein tyrosine kinase activity"/>
    <property type="evidence" value="ECO:0007669"/>
    <property type="project" value="TreeGrafter"/>
</dbReference>
<comment type="subcellular location">
    <subcellularLocation>
        <location evidence="1">Cell membrane</location>
        <topology evidence="1">Multi-pass membrane protein</topology>
    </subcellularLocation>
</comment>
<keyword evidence="4 7" id="KW-1133">Transmembrane helix</keyword>
<keyword evidence="6" id="KW-0175">Coiled coil</keyword>
<dbReference type="NCBIfam" id="TIGR03017">
    <property type="entry name" value="EpsF"/>
    <property type="match status" value="1"/>
</dbReference>
<evidence type="ECO:0000256" key="6">
    <source>
        <dbReference type="SAM" id="Coils"/>
    </source>
</evidence>
<dbReference type="InterPro" id="IPR032807">
    <property type="entry name" value="GNVR"/>
</dbReference>
<sequence length="463" mass="50257">MNILQLLLILKAHKKLILLTLVLSVVLVGAVSLLLPRSYTATASLVVNVRGADPVTGQAMQSQLVSGYLATQVDVISSQNVALKVVDDVNLAQEAAFQQQFRRDVEAQISIRDWLAHTLLKNLDVQPSRGSNVLYVTYKSADPQTAARLANAFVQAYIQTNLELKTQPAKQTAVWYNLQLGELRKNLEKSQEKLSSHQQSKGIVSLDQKLDIESARLAELSSQLVAAQGQTYDSLSIQNNASSASASVVNNPVIQGLKGELARSEAKLSQLSQRVGTNHPEYERAEAEVNSLRGKLASETGTARQSIDSDLRVSRQREGELRAAVAAQKAKVLALNANRDVGSVLAREIESAQRVYDQALERFSQTQMEGHAGQTEISVLSAAVVPLMPSTPNVKLNVALSILLGTLLGMGLALIREMLNRRVRSEYDVITVLDIPVLGVLTAGNRSRRPSRGRLGSPALRPA</sequence>
<evidence type="ECO:0008006" key="12">
    <source>
        <dbReference type="Google" id="ProtNLM"/>
    </source>
</evidence>
<keyword evidence="5 7" id="KW-0472">Membrane</keyword>
<evidence type="ECO:0000256" key="1">
    <source>
        <dbReference type="ARBA" id="ARBA00004651"/>
    </source>
</evidence>
<accession>A0A106BM31</accession>
<evidence type="ECO:0000256" key="5">
    <source>
        <dbReference type="ARBA" id="ARBA00023136"/>
    </source>
</evidence>
<evidence type="ECO:0000313" key="10">
    <source>
        <dbReference type="EMBL" id="KVW94972.1"/>
    </source>
</evidence>
<dbReference type="OrthoDB" id="8559110at2"/>
<dbReference type="InterPro" id="IPR050445">
    <property type="entry name" value="Bact_polysacc_biosynth/exp"/>
</dbReference>
<evidence type="ECO:0000259" key="9">
    <source>
        <dbReference type="Pfam" id="PF13807"/>
    </source>
</evidence>
<evidence type="ECO:0000256" key="4">
    <source>
        <dbReference type="ARBA" id="ARBA00022989"/>
    </source>
</evidence>
<keyword evidence="2" id="KW-1003">Cell membrane</keyword>
<evidence type="ECO:0000313" key="11">
    <source>
        <dbReference type="Proteomes" id="UP000064243"/>
    </source>
</evidence>
<proteinExistence type="predicted"/>
<dbReference type="Proteomes" id="UP000064243">
    <property type="component" value="Unassembled WGS sequence"/>
</dbReference>
<dbReference type="PANTHER" id="PTHR32309:SF13">
    <property type="entry name" value="FERRIC ENTEROBACTIN TRANSPORT PROTEIN FEPE"/>
    <property type="match status" value="1"/>
</dbReference>
<organism evidence="10 11">
    <name type="scientific">Thiobacillus denitrificans</name>
    <dbReference type="NCBI Taxonomy" id="36861"/>
    <lineage>
        <taxon>Bacteria</taxon>
        <taxon>Pseudomonadati</taxon>
        <taxon>Pseudomonadota</taxon>
        <taxon>Betaproteobacteria</taxon>
        <taxon>Nitrosomonadales</taxon>
        <taxon>Thiobacillaceae</taxon>
        <taxon>Thiobacillus</taxon>
    </lineage>
</organism>
<dbReference type="AlphaFoldDB" id="A0A106BM31"/>
<protein>
    <recommendedName>
        <fullName evidence="12">Chain length determinant protein EpsF</fullName>
    </recommendedName>
</protein>
<dbReference type="Pfam" id="PF02706">
    <property type="entry name" value="Wzz"/>
    <property type="match status" value="1"/>
</dbReference>
<reference evidence="10 11" key="1">
    <citation type="journal article" date="2015" name="Appl. Environ. Microbiol.">
        <title>Aerobic and Anaerobic Thiosulfate Oxidation by a Cold-Adapted, Subglacial Chemoautotroph.</title>
        <authorList>
            <person name="Harrold Z.R."/>
            <person name="Skidmore M.L."/>
            <person name="Hamilton T.L."/>
            <person name="Desch L."/>
            <person name="Amada K."/>
            <person name="van Gelder W."/>
            <person name="Glover K."/>
            <person name="Roden E.E."/>
            <person name="Boyd E.S."/>
        </authorList>
    </citation>
    <scope>NUCLEOTIDE SEQUENCE [LARGE SCALE GENOMIC DNA]</scope>
    <source>
        <strain evidence="10 11">RG</strain>
    </source>
</reference>